<name>A0ABT9VFK7_9BACI</name>
<feature type="transmembrane region" description="Helical" evidence="1">
    <location>
        <begin position="7"/>
        <end position="28"/>
    </location>
</feature>
<keyword evidence="1" id="KW-0812">Transmembrane</keyword>
<protein>
    <submittedName>
        <fullName evidence="2">PurR-regulated permease PerM</fullName>
    </submittedName>
</protein>
<feature type="transmembrane region" description="Helical" evidence="1">
    <location>
        <begin position="34"/>
        <end position="52"/>
    </location>
</feature>
<keyword evidence="3" id="KW-1185">Reference proteome</keyword>
<comment type="caution">
    <text evidence="2">The sequence shown here is derived from an EMBL/GenBank/DDBJ whole genome shotgun (WGS) entry which is preliminary data.</text>
</comment>
<evidence type="ECO:0000256" key="1">
    <source>
        <dbReference type="SAM" id="Phobius"/>
    </source>
</evidence>
<gene>
    <name evidence="2" type="ORF">J2S77_001742</name>
</gene>
<organism evidence="2 3">
    <name type="scientific">Alkalibacillus salilacus</name>
    <dbReference type="NCBI Taxonomy" id="284582"/>
    <lineage>
        <taxon>Bacteria</taxon>
        <taxon>Bacillati</taxon>
        <taxon>Bacillota</taxon>
        <taxon>Bacilli</taxon>
        <taxon>Bacillales</taxon>
        <taxon>Bacillaceae</taxon>
        <taxon>Alkalibacillus</taxon>
    </lineage>
</organism>
<accession>A0ABT9VFK7</accession>
<keyword evidence="1" id="KW-0472">Membrane</keyword>
<evidence type="ECO:0000313" key="3">
    <source>
        <dbReference type="Proteomes" id="UP001224359"/>
    </source>
</evidence>
<dbReference type="EMBL" id="JAUSTQ010000006">
    <property type="protein sequence ID" value="MDQ0159756.1"/>
    <property type="molecule type" value="Genomic_DNA"/>
</dbReference>
<proteinExistence type="predicted"/>
<reference evidence="2 3" key="1">
    <citation type="submission" date="2023-07" db="EMBL/GenBank/DDBJ databases">
        <title>Genomic Encyclopedia of Type Strains, Phase IV (KMG-IV): sequencing the most valuable type-strain genomes for metagenomic binning, comparative biology and taxonomic classification.</title>
        <authorList>
            <person name="Goeker M."/>
        </authorList>
    </citation>
    <scope>NUCLEOTIDE SEQUENCE [LARGE SCALE GENOMIC DNA]</scope>
    <source>
        <strain evidence="2 3">DSM 16460</strain>
    </source>
</reference>
<evidence type="ECO:0000313" key="2">
    <source>
        <dbReference type="EMBL" id="MDQ0159756.1"/>
    </source>
</evidence>
<dbReference type="Proteomes" id="UP001224359">
    <property type="component" value="Unassembled WGS sequence"/>
</dbReference>
<sequence length="66" mass="7763">MGGLKQMLFYLTFFIVMLIGLWIYNFLISASNQSSLDIIIATILATIFYWLIDRMLKRKKNNRNGE</sequence>
<keyword evidence="1" id="KW-1133">Transmembrane helix</keyword>